<accession>A0AAD5H7U1</accession>
<evidence type="ECO:0000256" key="4">
    <source>
        <dbReference type="ARBA" id="ARBA00022454"/>
    </source>
</evidence>
<reference evidence="15" key="1">
    <citation type="submission" date="2020-11" db="EMBL/GenBank/DDBJ databases">
        <title>Chlorella ohadii genome sequencing and assembly.</title>
        <authorList>
            <person name="Murik O."/>
            <person name="Treves H."/>
            <person name="Kedem I."/>
            <person name="Shotland Y."/>
            <person name="Kaplan A."/>
        </authorList>
    </citation>
    <scope>NUCLEOTIDE SEQUENCE</scope>
    <source>
        <strain evidence="15">1</strain>
    </source>
</reference>
<protein>
    <recommendedName>
        <fullName evidence="14">RecF/RecN/SMC N-terminal domain-containing protein</fullName>
    </recommendedName>
</protein>
<dbReference type="GO" id="GO:0035861">
    <property type="term" value="C:site of double-strand break"/>
    <property type="evidence" value="ECO:0007669"/>
    <property type="project" value="TreeGrafter"/>
</dbReference>
<dbReference type="GO" id="GO:0005524">
    <property type="term" value="F:ATP binding"/>
    <property type="evidence" value="ECO:0007669"/>
    <property type="project" value="UniProtKB-KW"/>
</dbReference>
<feature type="coiled-coil region" evidence="12">
    <location>
        <begin position="472"/>
        <end position="513"/>
    </location>
</feature>
<feature type="coiled-coil region" evidence="12">
    <location>
        <begin position="1035"/>
        <end position="1092"/>
    </location>
</feature>
<dbReference type="PANTHER" id="PTHR19306:SF6">
    <property type="entry name" value="STRUCTURAL MAINTENANCE OF CHROMOSOMES PROTEIN 6"/>
    <property type="match status" value="1"/>
</dbReference>
<keyword evidence="8 12" id="KW-0175">Coiled coil</keyword>
<evidence type="ECO:0000256" key="5">
    <source>
        <dbReference type="ARBA" id="ARBA00022741"/>
    </source>
</evidence>
<proteinExistence type="inferred from homology"/>
<evidence type="ECO:0000256" key="6">
    <source>
        <dbReference type="ARBA" id="ARBA00022763"/>
    </source>
</evidence>
<evidence type="ECO:0000256" key="8">
    <source>
        <dbReference type="ARBA" id="ARBA00023054"/>
    </source>
</evidence>
<dbReference type="InterPro" id="IPR027417">
    <property type="entry name" value="P-loop_NTPase"/>
</dbReference>
<dbReference type="InterPro" id="IPR036277">
    <property type="entry name" value="SMC_hinge_sf"/>
</dbReference>
<keyword evidence="5" id="KW-0547">Nucleotide-binding</keyword>
<evidence type="ECO:0000256" key="11">
    <source>
        <dbReference type="ARBA" id="ARBA00023242"/>
    </source>
</evidence>
<keyword evidence="11" id="KW-0539">Nucleus</keyword>
<dbReference type="SUPFAM" id="SSF75553">
    <property type="entry name" value="Smc hinge domain"/>
    <property type="match status" value="1"/>
</dbReference>
<dbReference type="PANTHER" id="PTHR19306">
    <property type="entry name" value="STRUCTURAL MAINTENANCE OF CHROMOSOMES 5,6 SMC5, SMC6"/>
    <property type="match status" value="1"/>
</dbReference>
<dbReference type="GO" id="GO:0003684">
    <property type="term" value="F:damaged DNA binding"/>
    <property type="evidence" value="ECO:0007669"/>
    <property type="project" value="TreeGrafter"/>
</dbReference>
<feature type="region of interest" description="Disordered" evidence="13">
    <location>
        <begin position="811"/>
        <end position="860"/>
    </location>
</feature>
<dbReference type="GO" id="GO:0003697">
    <property type="term" value="F:single-stranded DNA binding"/>
    <property type="evidence" value="ECO:0007669"/>
    <property type="project" value="TreeGrafter"/>
</dbReference>
<keyword evidence="16" id="KW-1185">Reference proteome</keyword>
<evidence type="ECO:0000256" key="1">
    <source>
        <dbReference type="ARBA" id="ARBA00004123"/>
    </source>
</evidence>
<keyword evidence="9" id="KW-0233">DNA recombination</keyword>
<keyword evidence="10" id="KW-0234">DNA repair</keyword>
<dbReference type="SUPFAM" id="SSF52540">
    <property type="entry name" value="P-loop containing nucleoside triphosphate hydrolases"/>
    <property type="match status" value="1"/>
</dbReference>
<feature type="compositionally biased region" description="Basic and acidic residues" evidence="13">
    <location>
        <begin position="812"/>
        <end position="851"/>
    </location>
</feature>
<dbReference type="Pfam" id="PF02463">
    <property type="entry name" value="SMC_N"/>
    <property type="match status" value="1"/>
</dbReference>
<name>A0AAD5H7U1_9CHLO</name>
<dbReference type="GO" id="GO:0051276">
    <property type="term" value="P:chromosome organization"/>
    <property type="evidence" value="ECO:0007669"/>
    <property type="project" value="InterPro"/>
</dbReference>
<evidence type="ECO:0000313" key="16">
    <source>
        <dbReference type="Proteomes" id="UP001205105"/>
    </source>
</evidence>
<sequence length="1484" mass="165487">MRIPPPPTIEEARAIALGARILVNWAECGWFEGRVAQVDLGRDLLPGEDNPDEDINPNAIYLNIEYPAQQGADRWYEAESEDRQWHRVFQAPRHSCVVLELGPGGRQLFPDFNPPAEQLRAQLLSQAPVATPAKRKSSGGRSTGKSKGAPIKAGALEKIELERFMCHTHFVHEFGPRVSVVVGQNGSGKSALLQALQCCLGVRAAATGRYGSLKKFVQSEDGHAVIRLTLWNTGPDAYRRSELGPKATIVRRFSATGTSSFEVLDCTGRVALRGTKEVLAMVDALGIDGGNVAMVLTQEMAKSFAGQKSEREKFTGFMEATEFDTTLECLRNAQERISEMEAALEELAAAIERLGGELQAKEQLVVQLQEVDAWSKHQQALECVAAWALILAKEQEIAAKQEELGTALPALREAAEAQVASFREQLRGIEGRLDELGHRLQESEAAGREREAEFRQVREDLKAQASCEKTKVHAAQTALRDSEAELEALAAEKESLEAANRDVTAELEASTQQVMDRHRQRVAAARNAVERAGVAASDARQYVAEREAAAEQAQAAHKAASRSSIEAQDRVRQLEGELRRLQASQGDRLARFGGAGATELHQAVAAAVAAGRFRHPPIQIGSQLSLADDRWALAMEAALRNLLDAWIVDSQADATQLRRLRSQLRQPLDRLTVVVMPYHHPLHNIPASALLPEDLVTCLRVLRFEEGPHAHVVKNVLIDQAAIERTVLTHTQREALELVRNGSLWRQYALANAYAQDGSVAYLRGQTQISRPPPPGLRRPRLVRDVSQQVGECQRELREAQRRVAEAQAVERQAHADAKQAREELTAAKRRQQGAERERATAKTQYDEVHTEQPLAIDPAEGGEAGRRLAQLANQLLEAEVQRDVLEDELKREQEEAERLQRRLQDLKAVPRDASHQLERWQQDIVDLGHEKRGVETELAAAEAACAEHMAQSAALRREVHDAEAQLAMMLDLAEQTCSRDEAAERRNQLIAAWREEGQSDEAINQLLHDVPGLTVRIETVERKIAGYAAAGLTAAEAQRQAEKLRLRIHKLHVHRQQPISSALPIRVVLQAEKLRLRIHKLRVRYETAEALCEKFEIGHQLRRKKFKELRGNIATALSKAFQRYLRPRNHMGSIEVNYKERRLIFEVQLDGHERPTRNLKQDLSGGERSYTSLAFILALGRVGINPPFHALDEFDVFMDGSYRRGCFMYLFEFQLQHPDRQLLLFTPQDSSVVKDARELVEAKYGPQTDDFVKQAASLLVFLRRRRPRLETVGSGAIHQLALRGGLDALEYVLAPCMAGVTQLVFHKFEPQLTWGYDWLAGLRQLRSLDTSGDPRGVPPVMSQLPLVELHSASTDGYRHLPTSLTGLTFFVSDKFIVPDTDVAALAALVNLRQLVVDASWYDDHVLDMDELPNLAGMQHLELFSMSTVAFLSGGIYDEPAASIRAKLPLHRFKFDVTTHHLPQLNDGLPWHTDGPYNGQGRSL</sequence>
<gene>
    <name evidence="15" type="ORF">COHA_002846</name>
</gene>
<feature type="compositionally biased region" description="Low complexity" evidence="13">
    <location>
        <begin position="139"/>
        <end position="148"/>
    </location>
</feature>
<evidence type="ECO:0000256" key="2">
    <source>
        <dbReference type="ARBA" id="ARBA00004286"/>
    </source>
</evidence>
<evidence type="ECO:0000256" key="12">
    <source>
        <dbReference type="SAM" id="Coils"/>
    </source>
</evidence>
<dbReference type="Gene3D" id="3.40.50.300">
    <property type="entry name" value="P-loop containing nucleotide triphosphate hydrolases"/>
    <property type="match status" value="2"/>
</dbReference>
<evidence type="ECO:0000256" key="13">
    <source>
        <dbReference type="SAM" id="MobiDB-lite"/>
    </source>
</evidence>
<keyword evidence="6" id="KW-0227">DNA damage</keyword>
<evidence type="ECO:0000256" key="9">
    <source>
        <dbReference type="ARBA" id="ARBA00023172"/>
    </source>
</evidence>
<comment type="similarity">
    <text evidence="3">Belongs to the SMC family. SMC6 subfamily.</text>
</comment>
<evidence type="ECO:0000259" key="14">
    <source>
        <dbReference type="Pfam" id="PF02463"/>
    </source>
</evidence>
<keyword evidence="7" id="KW-0067">ATP-binding</keyword>
<dbReference type="EMBL" id="JADXDR010000037">
    <property type="protein sequence ID" value="KAI7843605.1"/>
    <property type="molecule type" value="Genomic_DNA"/>
</dbReference>
<feature type="region of interest" description="Disordered" evidence="13">
    <location>
        <begin position="125"/>
        <end position="149"/>
    </location>
</feature>
<keyword evidence="4" id="KW-0158">Chromosome</keyword>
<dbReference type="GO" id="GO:0000724">
    <property type="term" value="P:double-strand break repair via homologous recombination"/>
    <property type="evidence" value="ECO:0007669"/>
    <property type="project" value="TreeGrafter"/>
</dbReference>
<evidence type="ECO:0000313" key="15">
    <source>
        <dbReference type="EMBL" id="KAI7843605.1"/>
    </source>
</evidence>
<feature type="coiled-coil region" evidence="12">
    <location>
        <begin position="330"/>
        <end position="371"/>
    </location>
</feature>
<dbReference type="InterPro" id="IPR003395">
    <property type="entry name" value="RecF/RecN/SMC_N"/>
</dbReference>
<comment type="caution">
    <text evidence="15">The sequence shown here is derived from an EMBL/GenBank/DDBJ whole genome shotgun (WGS) entry which is preliminary data.</text>
</comment>
<evidence type="ECO:0000256" key="3">
    <source>
        <dbReference type="ARBA" id="ARBA00006793"/>
    </source>
</evidence>
<dbReference type="GO" id="GO:0005634">
    <property type="term" value="C:nucleus"/>
    <property type="evidence" value="ECO:0007669"/>
    <property type="project" value="UniProtKB-SubCell"/>
</dbReference>
<evidence type="ECO:0000256" key="10">
    <source>
        <dbReference type="ARBA" id="ARBA00023204"/>
    </source>
</evidence>
<comment type="subcellular location">
    <subcellularLocation>
        <location evidence="2">Chromosome</location>
    </subcellularLocation>
    <subcellularLocation>
        <location evidence="1">Nucleus</location>
    </subcellularLocation>
</comment>
<feature type="coiled-coil region" evidence="12">
    <location>
        <begin position="869"/>
        <end position="966"/>
    </location>
</feature>
<organism evidence="15 16">
    <name type="scientific">Chlorella ohadii</name>
    <dbReference type="NCBI Taxonomy" id="2649997"/>
    <lineage>
        <taxon>Eukaryota</taxon>
        <taxon>Viridiplantae</taxon>
        <taxon>Chlorophyta</taxon>
        <taxon>core chlorophytes</taxon>
        <taxon>Trebouxiophyceae</taxon>
        <taxon>Chlorellales</taxon>
        <taxon>Chlorellaceae</taxon>
        <taxon>Chlorella clade</taxon>
        <taxon>Chlorella</taxon>
    </lineage>
</organism>
<feature type="coiled-coil region" evidence="12">
    <location>
        <begin position="412"/>
        <end position="446"/>
    </location>
</feature>
<dbReference type="Proteomes" id="UP001205105">
    <property type="component" value="Unassembled WGS sequence"/>
</dbReference>
<feature type="domain" description="RecF/RecN/SMC N-terminal" evidence="14">
    <location>
        <begin position="156"/>
        <end position="1240"/>
    </location>
</feature>
<dbReference type="GO" id="GO:0030915">
    <property type="term" value="C:Smc5-Smc6 complex"/>
    <property type="evidence" value="ECO:0007669"/>
    <property type="project" value="TreeGrafter"/>
</dbReference>
<evidence type="ECO:0000256" key="7">
    <source>
        <dbReference type="ARBA" id="ARBA00022840"/>
    </source>
</evidence>